<gene>
    <name evidence="2" type="ORF">GCM10012287_13370</name>
</gene>
<sequence>MGLLSWLTGRRDGAETPAGAPSARAETQPPASAPSVPAWGELPPVQRALTAPGLLTDPVGFRGSLSAWQDTTFQKPLGHLVSPEAPSGLGHGLTSAFTVSRDAEEEPGVPEFASRSAHGSGATSPVPIQRTAVETSLASARPLQTSLRELPQLTVAPRPSATASASASSVDTSTSASAPVQRSVPPVTAAPTTAAATDEGPTDTPPSGVPRSRGLGLGEPLHSLPPTAQRAAAAHTPQPVAPLNQPTAQAGSQSLPSDAEDTGTTPRPLLGDDPLTTVSRTEETSAETGESPASQGPAPAPAATYDPVPLQRAAEDGTPLPSLPTRSPEQVAPLVAQRSVQLFSGAEVPSETPTGYAPSAPLNDTPPAVPVRWSEPETHTTGSARTASPFVPAGGDAPSGVTPVQRTVTAQPEAPGAAAAHAPVVGPVTTPKPPVQRLAQRTPVSAPLREPRGASVPPPDAGAVAVAAGVAQRMADGSVVFRSPTVQRDADSDAPATDTAAEPPPPPHVPDDPVDPPPEPEPEPEPVSDEGHGPAAQPGRPDAHGPPGSPGGPGGAPKVTDELVRALFAPLSRMLKAELRLDRERAGFLINTRH</sequence>
<dbReference type="EMBL" id="BMMP01000003">
    <property type="protein sequence ID" value="GGO45440.1"/>
    <property type="molecule type" value="Genomic_DNA"/>
</dbReference>
<feature type="compositionally biased region" description="Polar residues" evidence="1">
    <location>
        <begin position="132"/>
        <end position="147"/>
    </location>
</feature>
<accession>A0ABQ2LZU5</accession>
<protein>
    <recommendedName>
        <fullName evidence="4">Syndecan 1</fullName>
    </recommendedName>
</protein>
<feature type="region of interest" description="Disordered" evidence="1">
    <location>
        <begin position="100"/>
        <end position="461"/>
    </location>
</feature>
<feature type="compositionally biased region" description="Low complexity" evidence="1">
    <location>
        <begin position="408"/>
        <end position="429"/>
    </location>
</feature>
<dbReference type="Proteomes" id="UP000631535">
    <property type="component" value="Unassembled WGS sequence"/>
</dbReference>
<name>A0ABQ2LZU5_9ACTN</name>
<comment type="caution">
    <text evidence="2">The sequence shown here is derived from an EMBL/GenBank/DDBJ whole genome shotgun (WGS) entry which is preliminary data.</text>
</comment>
<evidence type="ECO:0008006" key="4">
    <source>
        <dbReference type="Google" id="ProtNLM"/>
    </source>
</evidence>
<keyword evidence="3" id="KW-1185">Reference proteome</keyword>
<evidence type="ECO:0000313" key="3">
    <source>
        <dbReference type="Proteomes" id="UP000631535"/>
    </source>
</evidence>
<evidence type="ECO:0000256" key="1">
    <source>
        <dbReference type="SAM" id="MobiDB-lite"/>
    </source>
</evidence>
<proteinExistence type="predicted"/>
<feature type="compositionally biased region" description="Acidic residues" evidence="1">
    <location>
        <begin position="512"/>
        <end position="528"/>
    </location>
</feature>
<reference evidence="3" key="1">
    <citation type="journal article" date="2019" name="Int. J. Syst. Evol. Microbiol.">
        <title>The Global Catalogue of Microorganisms (GCM) 10K type strain sequencing project: providing services to taxonomists for standard genome sequencing and annotation.</title>
        <authorList>
            <consortium name="The Broad Institute Genomics Platform"/>
            <consortium name="The Broad Institute Genome Sequencing Center for Infectious Disease"/>
            <person name="Wu L."/>
            <person name="Ma J."/>
        </authorList>
    </citation>
    <scope>NUCLEOTIDE SEQUENCE [LARGE SCALE GENOMIC DNA]</scope>
    <source>
        <strain evidence="3">CGMCC 4.7178</strain>
    </source>
</reference>
<feature type="compositionally biased region" description="Low complexity" evidence="1">
    <location>
        <begin position="155"/>
        <end position="199"/>
    </location>
</feature>
<organism evidence="2 3">
    <name type="scientific">Streptomyces daqingensis</name>
    <dbReference type="NCBI Taxonomy" id="1472640"/>
    <lineage>
        <taxon>Bacteria</taxon>
        <taxon>Bacillati</taxon>
        <taxon>Actinomycetota</taxon>
        <taxon>Actinomycetes</taxon>
        <taxon>Kitasatosporales</taxon>
        <taxon>Streptomycetaceae</taxon>
        <taxon>Streptomyces</taxon>
    </lineage>
</organism>
<feature type="region of interest" description="Disordered" evidence="1">
    <location>
        <begin position="478"/>
        <end position="559"/>
    </location>
</feature>
<feature type="compositionally biased region" description="Polar residues" evidence="1">
    <location>
        <begin position="244"/>
        <end position="256"/>
    </location>
</feature>
<feature type="region of interest" description="Disordered" evidence="1">
    <location>
        <begin position="1"/>
        <end position="40"/>
    </location>
</feature>
<evidence type="ECO:0000313" key="2">
    <source>
        <dbReference type="EMBL" id="GGO45440.1"/>
    </source>
</evidence>